<evidence type="ECO:0000256" key="1">
    <source>
        <dbReference type="ARBA" id="ARBA00001946"/>
    </source>
</evidence>
<keyword evidence="5" id="KW-0119">Carbohydrate metabolism</keyword>
<dbReference type="GO" id="GO:0046872">
    <property type="term" value="F:metal ion binding"/>
    <property type="evidence" value="ECO:0007669"/>
    <property type="project" value="UniProtKB-KW"/>
</dbReference>
<keyword evidence="7" id="KW-1185">Reference proteome</keyword>
<dbReference type="Pfam" id="PF13419">
    <property type="entry name" value="HAD_2"/>
    <property type="match status" value="1"/>
</dbReference>
<evidence type="ECO:0000256" key="5">
    <source>
        <dbReference type="ARBA" id="ARBA00023277"/>
    </source>
</evidence>
<dbReference type="Proteomes" id="UP000316614">
    <property type="component" value="Chromosome"/>
</dbReference>
<dbReference type="Gene3D" id="3.40.50.1000">
    <property type="entry name" value="HAD superfamily/HAD-like"/>
    <property type="match status" value="1"/>
</dbReference>
<evidence type="ECO:0000256" key="2">
    <source>
        <dbReference type="ARBA" id="ARBA00006171"/>
    </source>
</evidence>
<evidence type="ECO:0000256" key="3">
    <source>
        <dbReference type="ARBA" id="ARBA00022723"/>
    </source>
</evidence>
<dbReference type="InterPro" id="IPR023214">
    <property type="entry name" value="HAD_sf"/>
</dbReference>
<sequence length="218" mass="24589">MENFAVIFDMDGVICHTNPFHSQAFDRFFEKRGMKASKEEYADHMYGKPNSYIFSYFLKREVTPEELVDLENEKEGLFREIYASQVTPVPGYMEFLAGLKEQGFRTGVGTSAPRANMDLIIDTLGIRANMESLMASEDVTTHKPQPEVYLKSAENLSTKPANCVVFEDSYSGVSAGINAGMKVVGVLTSHTKEELPPCDIYIKDYNEITLEKVQELLR</sequence>
<evidence type="ECO:0000256" key="4">
    <source>
        <dbReference type="ARBA" id="ARBA00022842"/>
    </source>
</evidence>
<dbReference type="SFLD" id="SFLDS00003">
    <property type="entry name" value="Haloacid_Dehalogenase"/>
    <property type="match status" value="1"/>
</dbReference>
<dbReference type="InterPro" id="IPR023198">
    <property type="entry name" value="PGP-like_dom2"/>
</dbReference>
<dbReference type="InterPro" id="IPR051600">
    <property type="entry name" value="Beta-PGM-like"/>
</dbReference>
<reference evidence="6 7" key="1">
    <citation type="submission" date="2019-06" db="EMBL/GenBank/DDBJ databases">
        <title>Echinicola alkalisoli sp. nov. isolated from saline soil.</title>
        <authorList>
            <person name="Sun J.-Q."/>
            <person name="Xu L."/>
        </authorList>
    </citation>
    <scope>NUCLEOTIDE SEQUENCE [LARGE SCALE GENOMIC DNA]</scope>
    <source>
        <strain evidence="6 7">LN3S3</strain>
    </source>
</reference>
<dbReference type="KEGG" id="echi:FKX85_04860"/>
<dbReference type="PANTHER" id="PTHR46193:SF18">
    <property type="entry name" value="HEXITOL PHOSPHATASE B"/>
    <property type="match status" value="1"/>
</dbReference>
<gene>
    <name evidence="6" type="ORF">FKX85_04860</name>
</gene>
<dbReference type="InterPro" id="IPR041492">
    <property type="entry name" value="HAD_2"/>
</dbReference>
<dbReference type="Gene3D" id="1.10.150.240">
    <property type="entry name" value="Putative phosphatase, domain 2"/>
    <property type="match status" value="1"/>
</dbReference>
<dbReference type="OrthoDB" id="9797743at2"/>
<dbReference type="PRINTS" id="PR00413">
    <property type="entry name" value="HADHALOGNASE"/>
</dbReference>
<dbReference type="SFLD" id="SFLDG01129">
    <property type="entry name" value="C1.5:_HAD__Beta-PGM__Phosphata"/>
    <property type="match status" value="1"/>
</dbReference>
<dbReference type="AlphaFoldDB" id="A0A514CEZ4"/>
<dbReference type="SFLD" id="SFLDG01135">
    <property type="entry name" value="C1.5.6:_HAD__Beta-PGM__Phospha"/>
    <property type="match status" value="1"/>
</dbReference>
<dbReference type="GO" id="GO:0003824">
    <property type="term" value="F:catalytic activity"/>
    <property type="evidence" value="ECO:0007669"/>
    <property type="project" value="UniProtKB-ARBA"/>
</dbReference>
<dbReference type="RefSeq" id="WP_141613657.1">
    <property type="nucleotide sequence ID" value="NZ_CP041253.1"/>
</dbReference>
<dbReference type="InterPro" id="IPR006439">
    <property type="entry name" value="HAD-SF_hydro_IA"/>
</dbReference>
<keyword evidence="4" id="KW-0460">Magnesium</keyword>
<dbReference type="NCBIfam" id="TIGR01509">
    <property type="entry name" value="HAD-SF-IA-v3"/>
    <property type="match status" value="1"/>
</dbReference>
<organism evidence="6 7">
    <name type="scientific">Echinicola soli</name>
    <dbReference type="NCBI Taxonomy" id="2591634"/>
    <lineage>
        <taxon>Bacteria</taxon>
        <taxon>Pseudomonadati</taxon>
        <taxon>Bacteroidota</taxon>
        <taxon>Cytophagia</taxon>
        <taxon>Cytophagales</taxon>
        <taxon>Cyclobacteriaceae</taxon>
        <taxon>Echinicola</taxon>
    </lineage>
</organism>
<evidence type="ECO:0000313" key="6">
    <source>
        <dbReference type="EMBL" id="QDH78401.1"/>
    </source>
</evidence>
<keyword evidence="3" id="KW-0479">Metal-binding</keyword>
<name>A0A514CEZ4_9BACT</name>
<evidence type="ECO:0000313" key="7">
    <source>
        <dbReference type="Proteomes" id="UP000316614"/>
    </source>
</evidence>
<dbReference type="SUPFAM" id="SSF56784">
    <property type="entry name" value="HAD-like"/>
    <property type="match status" value="1"/>
</dbReference>
<dbReference type="InterPro" id="IPR036412">
    <property type="entry name" value="HAD-like_sf"/>
</dbReference>
<dbReference type="PANTHER" id="PTHR46193">
    <property type="entry name" value="6-PHOSPHOGLUCONATE PHOSPHATASE"/>
    <property type="match status" value="1"/>
</dbReference>
<protein>
    <submittedName>
        <fullName evidence="6">HAD family phosphatase</fullName>
    </submittedName>
</protein>
<comment type="similarity">
    <text evidence="2">Belongs to the HAD-like hydrolase superfamily. CbbY/CbbZ/Gph/YieH family.</text>
</comment>
<dbReference type="EMBL" id="CP041253">
    <property type="protein sequence ID" value="QDH78401.1"/>
    <property type="molecule type" value="Genomic_DNA"/>
</dbReference>
<proteinExistence type="inferred from homology"/>
<accession>A0A514CEZ4</accession>
<comment type="cofactor">
    <cofactor evidence="1">
        <name>Mg(2+)</name>
        <dbReference type="ChEBI" id="CHEBI:18420"/>
    </cofactor>
</comment>